<proteinExistence type="predicted"/>
<dbReference type="GeneID" id="85415196"/>
<organism evidence="1 2">
    <name type="scientific">Colletotrichum tamarilloi</name>
    <dbReference type="NCBI Taxonomy" id="1209934"/>
    <lineage>
        <taxon>Eukaryota</taxon>
        <taxon>Fungi</taxon>
        <taxon>Dikarya</taxon>
        <taxon>Ascomycota</taxon>
        <taxon>Pezizomycotina</taxon>
        <taxon>Sordariomycetes</taxon>
        <taxon>Hypocreomycetidae</taxon>
        <taxon>Glomerellales</taxon>
        <taxon>Glomerellaceae</taxon>
        <taxon>Colletotrichum</taxon>
        <taxon>Colletotrichum acutatum species complex</taxon>
    </lineage>
</organism>
<dbReference type="RefSeq" id="XP_060374479.1">
    <property type="nucleotide sequence ID" value="XM_060530958.1"/>
</dbReference>
<gene>
    <name evidence="1" type="ORF">CTAM01_14959</name>
</gene>
<keyword evidence="2" id="KW-1185">Reference proteome</keyword>
<accession>A0ABQ9QMS2</accession>
<sequence length="226" mass="25514">MASSEMVKTLGGKSYRIKTSYQQKERTIFQPFVQSKCRTFKKYKGADLGPKDLELPIKSFNCFGDENCLSFHGKSHFATKENMPWLDDEAWDDRPVSNKFSTVGEQSSILLLVGQLPEDGAVLLYACGFMTSWVQSSFTFDPKASDILDSSFSDQVSSGTFNPKDFFQDPSHKALPITFKRTSLDYLVPSFVMNDDEDASSHHYSALGRITKLFTETCESPKRWGD</sequence>
<comment type="caution">
    <text evidence="1">The sequence shown here is derived from an EMBL/GenBank/DDBJ whole genome shotgun (WGS) entry which is preliminary data.</text>
</comment>
<evidence type="ECO:0000313" key="1">
    <source>
        <dbReference type="EMBL" id="KAK1478724.1"/>
    </source>
</evidence>
<name>A0ABQ9QMS2_9PEZI</name>
<evidence type="ECO:0000313" key="2">
    <source>
        <dbReference type="Proteomes" id="UP001227543"/>
    </source>
</evidence>
<dbReference type="EMBL" id="MLFU01000141">
    <property type="protein sequence ID" value="KAK1478724.1"/>
    <property type="molecule type" value="Genomic_DNA"/>
</dbReference>
<protein>
    <submittedName>
        <fullName evidence="1">Uncharacterized protein</fullName>
    </submittedName>
</protein>
<reference evidence="1 2" key="1">
    <citation type="submission" date="2016-10" db="EMBL/GenBank/DDBJ databases">
        <title>The genome sequence of Colletotrichum fioriniae PJ7.</title>
        <authorList>
            <person name="Baroncelli R."/>
        </authorList>
    </citation>
    <scope>NUCLEOTIDE SEQUENCE [LARGE SCALE GENOMIC DNA]</scope>
    <source>
        <strain evidence="1 2">Tom-12</strain>
    </source>
</reference>
<dbReference type="Proteomes" id="UP001227543">
    <property type="component" value="Unassembled WGS sequence"/>
</dbReference>